<keyword evidence="11" id="KW-1185">Reference proteome</keyword>
<evidence type="ECO:0000256" key="4">
    <source>
        <dbReference type="ARBA" id="ARBA00022475"/>
    </source>
</evidence>
<evidence type="ECO:0000313" key="10">
    <source>
        <dbReference type="EMBL" id="BAV63196.1"/>
    </source>
</evidence>
<dbReference type="Gene3D" id="3.40.1710.10">
    <property type="entry name" value="abc type-2 transporter like domain"/>
    <property type="match status" value="1"/>
</dbReference>
<protein>
    <submittedName>
        <fullName evidence="10">ABC transporter</fullName>
    </submittedName>
</protein>
<evidence type="ECO:0000256" key="1">
    <source>
        <dbReference type="ARBA" id="ARBA00004651"/>
    </source>
</evidence>
<dbReference type="KEGG" id="sclo:SCLO_1001560"/>
<evidence type="ECO:0000256" key="8">
    <source>
        <dbReference type="SAM" id="Phobius"/>
    </source>
</evidence>
<organism evidence="10 11">
    <name type="scientific">Sphingobium cloacae</name>
    <dbReference type="NCBI Taxonomy" id="120107"/>
    <lineage>
        <taxon>Bacteria</taxon>
        <taxon>Pseudomonadati</taxon>
        <taxon>Pseudomonadota</taxon>
        <taxon>Alphaproteobacteria</taxon>
        <taxon>Sphingomonadales</taxon>
        <taxon>Sphingomonadaceae</taxon>
        <taxon>Sphingobium</taxon>
    </lineage>
</organism>
<dbReference type="RefSeq" id="WP_066516481.1">
    <property type="nucleotide sequence ID" value="NZ_AP017655.1"/>
</dbReference>
<keyword evidence="3" id="KW-0813">Transport</keyword>
<dbReference type="GO" id="GO:0005886">
    <property type="term" value="C:plasma membrane"/>
    <property type="evidence" value="ECO:0007669"/>
    <property type="project" value="UniProtKB-SubCell"/>
</dbReference>
<evidence type="ECO:0000259" key="9">
    <source>
        <dbReference type="PROSITE" id="PS51012"/>
    </source>
</evidence>
<proteinExistence type="inferred from homology"/>
<dbReference type="PANTHER" id="PTHR30294:SF47">
    <property type="entry name" value="INNER MEMBRANE TRANSPORT PERMEASE YHHJ"/>
    <property type="match status" value="1"/>
</dbReference>
<feature type="transmembrane region" description="Helical" evidence="8">
    <location>
        <begin position="288"/>
        <end position="306"/>
    </location>
</feature>
<gene>
    <name evidence="10" type="ORF">SCLO_1001560</name>
</gene>
<evidence type="ECO:0000256" key="3">
    <source>
        <dbReference type="ARBA" id="ARBA00022448"/>
    </source>
</evidence>
<sequence length="375" mass="41040">MRQKLSNIYRLGVKELWSLWRDPMMLLLIGFSFTLSVYMSASSMPETLHKAALAIVDEDNSPLSQRIVAAFYPPQFKEPVMISPAQIDPGLDAGTYTFVLHIPSGFQRDVLAGRPAEVQLNTDATRMSQAFTGSAYIQQIALGEANEFLQRYRGRTALPVDLELRARFNPTLDKSWFGGLSQIINQITMLSIILTGAALIREREHGTIEHLLVMPVTPFEIMMSKVWSMGLVVLVASFVSLTFVVRGALGVPVAGSTTLFFAGAALVLFATTSLGIFMATLARNMPQFGMLAVLVLLPLQMLSGGTTPRESMPQIVQDVMLIAPTTHFVELGQAILFRGAGFDVVWSQFLAIAGIGALFFAIAVSRFRKTIASMA</sequence>
<dbReference type="Proteomes" id="UP000218272">
    <property type="component" value="Chromosome SCLO_1"/>
</dbReference>
<keyword evidence="4" id="KW-1003">Cell membrane</keyword>
<feature type="domain" description="ABC transmembrane type-2" evidence="9">
    <location>
        <begin position="142"/>
        <end position="370"/>
    </location>
</feature>
<dbReference type="AlphaFoldDB" id="A0A1E1EY46"/>
<dbReference type="OrthoDB" id="9784671at2"/>
<keyword evidence="7 8" id="KW-0472">Membrane</keyword>
<name>A0A1E1EY46_9SPHN</name>
<dbReference type="InterPro" id="IPR051449">
    <property type="entry name" value="ABC-2_transporter_component"/>
</dbReference>
<feature type="transmembrane region" description="Helical" evidence="8">
    <location>
        <begin position="259"/>
        <end position="281"/>
    </location>
</feature>
<dbReference type="EMBL" id="AP017655">
    <property type="protein sequence ID" value="BAV63196.1"/>
    <property type="molecule type" value="Genomic_DNA"/>
</dbReference>
<evidence type="ECO:0000256" key="7">
    <source>
        <dbReference type="ARBA" id="ARBA00023136"/>
    </source>
</evidence>
<dbReference type="InterPro" id="IPR047817">
    <property type="entry name" value="ABC2_TM_bact-type"/>
</dbReference>
<feature type="transmembrane region" description="Helical" evidence="8">
    <location>
        <begin position="231"/>
        <end position="253"/>
    </location>
</feature>
<evidence type="ECO:0000256" key="6">
    <source>
        <dbReference type="ARBA" id="ARBA00022989"/>
    </source>
</evidence>
<dbReference type="Pfam" id="PF12698">
    <property type="entry name" value="ABC2_membrane_3"/>
    <property type="match status" value="1"/>
</dbReference>
<feature type="transmembrane region" description="Helical" evidence="8">
    <location>
        <begin position="345"/>
        <end position="364"/>
    </location>
</feature>
<evidence type="ECO:0000256" key="2">
    <source>
        <dbReference type="ARBA" id="ARBA00007783"/>
    </source>
</evidence>
<evidence type="ECO:0000313" key="11">
    <source>
        <dbReference type="Proteomes" id="UP000218272"/>
    </source>
</evidence>
<dbReference type="InterPro" id="IPR013525">
    <property type="entry name" value="ABC2_TM"/>
</dbReference>
<accession>A0A1E1EY46</accession>
<comment type="similarity">
    <text evidence="2">Belongs to the ABC-2 integral membrane protein family.</text>
</comment>
<dbReference type="GO" id="GO:0140359">
    <property type="term" value="F:ABC-type transporter activity"/>
    <property type="evidence" value="ECO:0007669"/>
    <property type="project" value="InterPro"/>
</dbReference>
<keyword evidence="5 8" id="KW-0812">Transmembrane</keyword>
<evidence type="ECO:0000256" key="5">
    <source>
        <dbReference type="ARBA" id="ARBA00022692"/>
    </source>
</evidence>
<reference evidence="10 11" key="1">
    <citation type="submission" date="2016-10" db="EMBL/GenBank/DDBJ databases">
        <title>Complete Genome Sequence of the Nonylphenol-Degrading Bacterium Sphingobium cloacae JCM 10874T.</title>
        <authorList>
            <person name="Ootsuka M."/>
            <person name="Nishizawa T."/>
            <person name="Ohta H."/>
        </authorList>
    </citation>
    <scope>NUCLEOTIDE SEQUENCE [LARGE SCALE GENOMIC DNA]</scope>
    <source>
        <strain evidence="10 11">JCM 10874</strain>
    </source>
</reference>
<dbReference type="PANTHER" id="PTHR30294">
    <property type="entry name" value="MEMBRANE COMPONENT OF ABC TRANSPORTER YHHJ-RELATED"/>
    <property type="match status" value="1"/>
</dbReference>
<dbReference type="PROSITE" id="PS51012">
    <property type="entry name" value="ABC_TM2"/>
    <property type="match status" value="1"/>
</dbReference>
<keyword evidence="6 8" id="KW-1133">Transmembrane helix</keyword>
<comment type="subcellular location">
    <subcellularLocation>
        <location evidence="1">Cell membrane</location>
        <topology evidence="1">Multi-pass membrane protein</topology>
    </subcellularLocation>
</comment>